<dbReference type="SUPFAM" id="SSF47954">
    <property type="entry name" value="Cyclin-like"/>
    <property type="match status" value="1"/>
</dbReference>
<dbReference type="EMBL" id="JAIZAY010000023">
    <property type="protein sequence ID" value="KAJ8019514.1"/>
    <property type="molecule type" value="Genomic_DNA"/>
</dbReference>
<evidence type="ECO:0000313" key="7">
    <source>
        <dbReference type="Proteomes" id="UP001152320"/>
    </source>
</evidence>
<dbReference type="PIRSF" id="PIRSF028934">
    <property type="entry name" value="Cyclin_CG14939"/>
    <property type="match status" value="1"/>
</dbReference>
<gene>
    <name evidence="6" type="ORF">HOLleu_41142</name>
</gene>
<dbReference type="InterPro" id="IPR012399">
    <property type="entry name" value="Cyclin_Y"/>
</dbReference>
<dbReference type="OrthoDB" id="10250320at2759"/>
<protein>
    <submittedName>
        <fullName evidence="6">Cyclin-Y</fullName>
    </submittedName>
</protein>
<proteinExistence type="inferred from homology"/>
<dbReference type="InterPro" id="IPR013763">
    <property type="entry name" value="Cyclin-like_dom"/>
</dbReference>
<evidence type="ECO:0000256" key="2">
    <source>
        <dbReference type="ARBA" id="ARBA00023127"/>
    </source>
</evidence>
<evidence type="ECO:0000256" key="4">
    <source>
        <dbReference type="SAM" id="MobiDB-lite"/>
    </source>
</evidence>
<evidence type="ECO:0000256" key="1">
    <source>
        <dbReference type="ARBA" id="ARBA00005463"/>
    </source>
</evidence>
<dbReference type="InterPro" id="IPR036915">
    <property type="entry name" value="Cyclin-like_sf"/>
</dbReference>
<dbReference type="FunFam" id="1.10.472.10:FF:000011">
    <property type="entry name" value="Cyclin-Y isoform 1"/>
    <property type="match status" value="1"/>
</dbReference>
<comment type="caution">
    <text evidence="6">The sequence shown here is derived from an EMBL/GenBank/DDBJ whole genome shotgun (WGS) entry which is preliminary data.</text>
</comment>
<comment type="similarity">
    <text evidence="1">Belongs to the cyclin family. Cyclin Y subfamily.</text>
</comment>
<evidence type="ECO:0000259" key="5">
    <source>
        <dbReference type="SMART" id="SM00385"/>
    </source>
</evidence>
<dbReference type="PANTHER" id="PTHR14248">
    <property type="entry name" value="CYCLIN Y, ISOFORM A"/>
    <property type="match status" value="1"/>
</dbReference>
<name>A0A9Q0YFG5_HOLLE</name>
<organism evidence="6 7">
    <name type="scientific">Holothuria leucospilota</name>
    <name type="common">Black long sea cucumber</name>
    <name type="synonym">Mertensiothuria leucospilota</name>
    <dbReference type="NCBI Taxonomy" id="206669"/>
    <lineage>
        <taxon>Eukaryota</taxon>
        <taxon>Metazoa</taxon>
        <taxon>Echinodermata</taxon>
        <taxon>Eleutherozoa</taxon>
        <taxon>Echinozoa</taxon>
        <taxon>Holothuroidea</taxon>
        <taxon>Aspidochirotacea</taxon>
        <taxon>Aspidochirotida</taxon>
        <taxon>Holothuriidae</taxon>
        <taxon>Holothuria</taxon>
    </lineage>
</organism>
<accession>A0A9Q0YFG5</accession>
<evidence type="ECO:0000256" key="3">
    <source>
        <dbReference type="RuleBase" id="RU000383"/>
    </source>
</evidence>
<reference evidence="6" key="1">
    <citation type="submission" date="2021-10" db="EMBL/GenBank/DDBJ databases">
        <title>Tropical sea cucumber genome reveals ecological adaptation and Cuvierian tubules defense mechanism.</title>
        <authorList>
            <person name="Chen T."/>
        </authorList>
    </citation>
    <scope>NUCLEOTIDE SEQUENCE</scope>
    <source>
        <strain evidence="6">Nanhai2018</strain>
        <tissue evidence="6">Muscle</tissue>
    </source>
</reference>
<keyword evidence="2 3" id="KW-0195">Cyclin</keyword>
<dbReference type="InterPro" id="IPR006671">
    <property type="entry name" value="Cyclin_N"/>
</dbReference>
<dbReference type="Pfam" id="PF00134">
    <property type="entry name" value="Cyclin_N"/>
    <property type="match status" value="1"/>
</dbReference>
<dbReference type="SMART" id="SM00385">
    <property type="entry name" value="CYCLIN"/>
    <property type="match status" value="1"/>
</dbReference>
<keyword evidence="7" id="KW-1185">Reference proteome</keyword>
<feature type="region of interest" description="Disordered" evidence="4">
    <location>
        <begin position="11"/>
        <end position="33"/>
    </location>
</feature>
<sequence>MGNKQGCQCLPCVKHTPRRKPRTTNSNHSSRPEVHFASQVVEEEPNDVSHQLPHIQDREDIFEEEDMDPTIQPESGTIFITKSEIQEAYRHRQMNHLTEHRLNPTLRKTSSTSTILVDDSTISQPNLKTTIKCVSLAVYYHIKNRTTDREMDIFDEQLHPLSRTPVPDDYNQHNPDHRHIYKFIRMLFNAAQLTSECAIVTLVYLERLLINAEIDIMPGNWKRIVLGAILLSSKVWDDQAVWNVDYCQILRDLTVEDMNEMERQFLEMLNFNINVPSSVYAKYYFDLRGLAHAYELSFPLEPLSRQRAKKLEAFSKDTELYLSAINHKSLRRSQSDSVISQLPSYNAAIIS</sequence>
<dbReference type="Gene3D" id="1.10.472.10">
    <property type="entry name" value="Cyclin-like"/>
    <property type="match status" value="1"/>
</dbReference>
<evidence type="ECO:0000313" key="6">
    <source>
        <dbReference type="EMBL" id="KAJ8019514.1"/>
    </source>
</evidence>
<feature type="domain" description="Cyclin-like" evidence="5">
    <location>
        <begin position="182"/>
        <end position="267"/>
    </location>
</feature>
<dbReference type="CDD" id="cd20540">
    <property type="entry name" value="CYCLIN_CCNY_like"/>
    <property type="match status" value="1"/>
</dbReference>
<dbReference type="GO" id="GO:0019901">
    <property type="term" value="F:protein kinase binding"/>
    <property type="evidence" value="ECO:0007669"/>
    <property type="project" value="InterPro"/>
</dbReference>
<dbReference type="AlphaFoldDB" id="A0A9Q0YFG5"/>
<dbReference type="Proteomes" id="UP001152320">
    <property type="component" value="Chromosome 23"/>
</dbReference>